<dbReference type="PANTHER" id="PTHR36439">
    <property type="entry name" value="BLL4334 PROTEIN"/>
    <property type="match status" value="1"/>
</dbReference>
<evidence type="ECO:0000313" key="1">
    <source>
        <dbReference type="EMBL" id="MDG5974122.1"/>
    </source>
</evidence>
<accession>A0A9X4NMX0</accession>
<dbReference type="PANTHER" id="PTHR36439:SF1">
    <property type="entry name" value="DUF1697 DOMAIN-CONTAINING PROTEIN"/>
    <property type="match status" value="1"/>
</dbReference>
<dbReference type="OrthoDB" id="9806494at2"/>
<organism evidence="1 2">
    <name type="scientific">Hydrogenophaga taeniospiralis CCUG 15921</name>
    <dbReference type="NCBI Taxonomy" id="1281780"/>
    <lineage>
        <taxon>Bacteria</taxon>
        <taxon>Pseudomonadati</taxon>
        <taxon>Pseudomonadota</taxon>
        <taxon>Betaproteobacteria</taxon>
        <taxon>Burkholderiales</taxon>
        <taxon>Comamonadaceae</taxon>
        <taxon>Hydrogenophaga</taxon>
    </lineage>
</organism>
<proteinExistence type="predicted"/>
<dbReference type="RefSeq" id="WP_068170551.1">
    <property type="nucleotide sequence ID" value="NZ_AOGK01000002.1"/>
</dbReference>
<keyword evidence="2" id="KW-1185">Reference proteome</keyword>
<dbReference type="Pfam" id="PF08002">
    <property type="entry name" value="DUF1697"/>
    <property type="match status" value="1"/>
</dbReference>
<evidence type="ECO:0008006" key="3">
    <source>
        <dbReference type="Google" id="ProtNLM"/>
    </source>
</evidence>
<gene>
    <name evidence="1" type="ORF">H010_02597</name>
</gene>
<sequence length="184" mass="19720">MQYAAFFRNLNLGRPNCPTKAQFEDAFRVAGAASAASFLTNGTLVFTVPSAGRARKVFAGACEALRDSCGLREPGYIRSVEHLARLVALDPFSAVDRRSVYACCVTFLHPDSAPAPALPLVSARGDVQVLQWTGPEALSLSFKPGKSPGSPNAFLEKLLGLPATTRNWTTVERLVHKHAGPPAR</sequence>
<dbReference type="SUPFAM" id="SSF160379">
    <property type="entry name" value="SP0830-like"/>
    <property type="match status" value="1"/>
</dbReference>
<dbReference type="InterPro" id="IPR012545">
    <property type="entry name" value="DUF1697"/>
</dbReference>
<dbReference type="AlphaFoldDB" id="A0A9X4NMX0"/>
<dbReference type="EMBL" id="AOGK01000002">
    <property type="protein sequence ID" value="MDG5974122.1"/>
    <property type="molecule type" value="Genomic_DNA"/>
</dbReference>
<protein>
    <recommendedName>
        <fullName evidence="3">DUF1697 domain-containing protein</fullName>
    </recommendedName>
</protein>
<reference evidence="1" key="1">
    <citation type="submission" date="2013-01" db="EMBL/GenBank/DDBJ databases">
        <title>Genome draft of Hydrogenophaga taeniospiralis 2K1.</title>
        <authorList>
            <person name="Gomila M."/>
            <person name="Lalucat J."/>
        </authorList>
    </citation>
    <scope>NUCLEOTIDE SEQUENCE</scope>
    <source>
        <strain evidence="1">CCUG 15921</strain>
    </source>
</reference>
<name>A0A9X4NMX0_9BURK</name>
<evidence type="ECO:0000313" key="2">
    <source>
        <dbReference type="Proteomes" id="UP001152876"/>
    </source>
</evidence>
<dbReference type="Proteomes" id="UP001152876">
    <property type="component" value="Unassembled WGS sequence"/>
</dbReference>
<comment type="caution">
    <text evidence="1">The sequence shown here is derived from an EMBL/GenBank/DDBJ whole genome shotgun (WGS) entry which is preliminary data.</text>
</comment>